<evidence type="ECO:0000256" key="8">
    <source>
        <dbReference type="ARBA" id="ARBA00022759"/>
    </source>
</evidence>
<evidence type="ECO:0000256" key="12">
    <source>
        <dbReference type="ARBA" id="ARBA00023204"/>
    </source>
</evidence>
<dbReference type="GO" id="GO:0000014">
    <property type="term" value="F:single-stranded DNA endodeoxyribonuclease activity"/>
    <property type="evidence" value="ECO:0007669"/>
    <property type="project" value="TreeGrafter"/>
</dbReference>
<evidence type="ECO:0000256" key="3">
    <source>
        <dbReference type="ARBA" id="ARBA00004286"/>
    </source>
</evidence>
<keyword evidence="8 16" id="KW-0255">Endonuclease</keyword>
<proteinExistence type="inferred from homology"/>
<comment type="cofactor">
    <cofactor evidence="1 16">
        <name>Mn(2+)</name>
        <dbReference type="ChEBI" id="CHEBI:29035"/>
    </cofactor>
</comment>
<feature type="active site" description="Proton donor" evidence="17">
    <location>
        <position position="132"/>
    </location>
</feature>
<dbReference type="GO" id="GO:0035861">
    <property type="term" value="C:site of double-strand break"/>
    <property type="evidence" value="ECO:0007669"/>
    <property type="project" value="TreeGrafter"/>
</dbReference>
<evidence type="ECO:0000313" key="22">
    <source>
        <dbReference type="Proteomes" id="UP001219933"/>
    </source>
</evidence>
<dbReference type="GO" id="GO:0006303">
    <property type="term" value="P:double-strand break repair via nonhomologous end joining"/>
    <property type="evidence" value="ECO:0007669"/>
    <property type="project" value="TreeGrafter"/>
</dbReference>
<evidence type="ECO:0000256" key="2">
    <source>
        <dbReference type="ARBA" id="ARBA00004123"/>
    </source>
</evidence>
<feature type="domain" description="Mre11 DNA-binding" evidence="20">
    <location>
        <begin position="316"/>
        <end position="485"/>
    </location>
</feature>
<dbReference type="GO" id="GO:0007095">
    <property type="term" value="P:mitotic G2 DNA damage checkpoint signaling"/>
    <property type="evidence" value="ECO:0007669"/>
    <property type="project" value="TreeGrafter"/>
</dbReference>
<dbReference type="InterPro" id="IPR003701">
    <property type="entry name" value="Mre11"/>
</dbReference>
<dbReference type="Pfam" id="PF00149">
    <property type="entry name" value="Metallophos"/>
    <property type="match status" value="1"/>
</dbReference>
<dbReference type="GO" id="GO:0042138">
    <property type="term" value="P:meiotic DNA double-strand break formation"/>
    <property type="evidence" value="ECO:0007669"/>
    <property type="project" value="TreeGrafter"/>
</dbReference>
<protein>
    <recommendedName>
        <fullName evidence="16">Double-strand break repair protein</fullName>
    </recommendedName>
</protein>
<keyword evidence="7" id="KW-0479">Metal-binding</keyword>
<evidence type="ECO:0000256" key="16">
    <source>
        <dbReference type="PIRNR" id="PIRNR000882"/>
    </source>
</evidence>
<dbReference type="PANTHER" id="PTHR10139:SF1">
    <property type="entry name" value="DOUBLE-STRAND BREAK REPAIR PROTEIN MRE11"/>
    <property type="match status" value="1"/>
</dbReference>
<dbReference type="InterPro" id="IPR038487">
    <property type="entry name" value="Mre11_capping_dom"/>
</dbReference>
<reference evidence="21" key="1">
    <citation type="submission" date="2023-03" db="EMBL/GenBank/DDBJ databases">
        <title>Mating type loci evolution in Malassezia.</title>
        <authorList>
            <person name="Coelho M.A."/>
        </authorList>
    </citation>
    <scope>NUCLEOTIDE SEQUENCE</scope>
    <source>
        <strain evidence="21">CBS 11721</strain>
    </source>
</reference>
<dbReference type="GO" id="GO:0000724">
    <property type="term" value="P:double-strand break repair via homologous recombination"/>
    <property type="evidence" value="ECO:0007669"/>
    <property type="project" value="TreeGrafter"/>
</dbReference>
<dbReference type="GO" id="GO:0008296">
    <property type="term" value="F:3'-5'-DNA exonuclease activity"/>
    <property type="evidence" value="ECO:0007669"/>
    <property type="project" value="InterPro"/>
</dbReference>
<keyword evidence="14 16" id="KW-0539">Nucleus</keyword>
<evidence type="ECO:0000256" key="1">
    <source>
        <dbReference type="ARBA" id="ARBA00001936"/>
    </source>
</evidence>
<evidence type="ECO:0000256" key="17">
    <source>
        <dbReference type="PIRSR" id="PIRSR000882-1"/>
    </source>
</evidence>
<dbReference type="GO" id="GO:0031573">
    <property type="term" value="P:mitotic intra-S DNA damage checkpoint signaling"/>
    <property type="evidence" value="ECO:0007669"/>
    <property type="project" value="TreeGrafter"/>
</dbReference>
<dbReference type="Proteomes" id="UP001219933">
    <property type="component" value="Chromosome 1"/>
</dbReference>
<dbReference type="Gene3D" id="3.30.110.110">
    <property type="entry name" value="Mre11, capping domain"/>
    <property type="match status" value="1"/>
</dbReference>
<dbReference type="AlphaFoldDB" id="A0AAF0EWF7"/>
<evidence type="ECO:0000256" key="14">
    <source>
        <dbReference type="ARBA" id="ARBA00023242"/>
    </source>
</evidence>
<dbReference type="SUPFAM" id="SSF56300">
    <property type="entry name" value="Metallo-dependent phosphatases"/>
    <property type="match status" value="1"/>
</dbReference>
<dbReference type="Pfam" id="PF04152">
    <property type="entry name" value="Mre11_DNA_bind"/>
    <property type="match status" value="1"/>
</dbReference>
<keyword evidence="6 16" id="KW-0540">Nuclease</keyword>
<dbReference type="InterPro" id="IPR029052">
    <property type="entry name" value="Metallo-depent_PP-like"/>
</dbReference>
<dbReference type="InterPro" id="IPR004843">
    <property type="entry name" value="Calcineurin-like_PHP"/>
</dbReference>
<gene>
    <name evidence="21" type="primary">MRE11</name>
    <name evidence="21" type="ORF">MCUN1_000749</name>
</gene>
<dbReference type="PANTHER" id="PTHR10139">
    <property type="entry name" value="DOUBLE-STRAND BREAK REPAIR PROTEIN MRE11"/>
    <property type="match status" value="1"/>
</dbReference>
<dbReference type="InterPro" id="IPR007281">
    <property type="entry name" value="Mre11_DNA-bd"/>
</dbReference>
<evidence type="ECO:0000259" key="20">
    <source>
        <dbReference type="SMART" id="SM01347"/>
    </source>
</evidence>
<feature type="region of interest" description="Disordered" evidence="19">
    <location>
        <begin position="513"/>
        <end position="598"/>
    </location>
</feature>
<keyword evidence="13 16" id="KW-0464">Manganese</keyword>
<dbReference type="GO" id="GO:0097552">
    <property type="term" value="P:mitochondrial double-strand break repair via homologous recombination"/>
    <property type="evidence" value="ECO:0007669"/>
    <property type="project" value="TreeGrafter"/>
</dbReference>
<dbReference type="GO" id="GO:0030145">
    <property type="term" value="F:manganese ion binding"/>
    <property type="evidence" value="ECO:0007669"/>
    <property type="project" value="UniProtKB-UniRule"/>
</dbReference>
<evidence type="ECO:0000256" key="13">
    <source>
        <dbReference type="ARBA" id="ARBA00023211"/>
    </source>
</evidence>
<evidence type="ECO:0000313" key="21">
    <source>
        <dbReference type="EMBL" id="WFD33923.1"/>
    </source>
</evidence>
<evidence type="ECO:0000256" key="10">
    <source>
        <dbReference type="ARBA" id="ARBA00022801"/>
    </source>
</evidence>
<organism evidence="21 22">
    <name type="scientific">Malassezia cuniculi</name>
    <dbReference type="NCBI Taxonomy" id="948313"/>
    <lineage>
        <taxon>Eukaryota</taxon>
        <taxon>Fungi</taxon>
        <taxon>Dikarya</taxon>
        <taxon>Basidiomycota</taxon>
        <taxon>Ustilaginomycotina</taxon>
        <taxon>Malasseziomycetes</taxon>
        <taxon>Malasseziales</taxon>
        <taxon>Malasseziaceae</taxon>
        <taxon>Malassezia</taxon>
    </lineage>
</organism>
<comment type="subcellular location">
    <subcellularLocation>
        <location evidence="3">Chromosome</location>
    </subcellularLocation>
    <subcellularLocation>
        <location evidence="2 16">Nucleus</location>
    </subcellularLocation>
</comment>
<keyword evidence="15 16" id="KW-0469">Meiosis</keyword>
<evidence type="ECO:0000256" key="15">
    <source>
        <dbReference type="ARBA" id="ARBA00023254"/>
    </source>
</evidence>
<keyword evidence="11 16" id="KW-0269">Exonuclease</keyword>
<dbReference type="NCBIfam" id="TIGR00583">
    <property type="entry name" value="mre11"/>
    <property type="match status" value="1"/>
</dbReference>
<evidence type="ECO:0000256" key="19">
    <source>
        <dbReference type="SAM" id="MobiDB-lite"/>
    </source>
</evidence>
<keyword evidence="5" id="KW-0158">Chromosome</keyword>
<accession>A0AAF0EWF7</accession>
<keyword evidence="10 16" id="KW-0378">Hydrolase</keyword>
<evidence type="ECO:0000256" key="6">
    <source>
        <dbReference type="ARBA" id="ARBA00022722"/>
    </source>
</evidence>
<evidence type="ECO:0000256" key="5">
    <source>
        <dbReference type="ARBA" id="ARBA00022454"/>
    </source>
</evidence>
<evidence type="ECO:0000256" key="11">
    <source>
        <dbReference type="ARBA" id="ARBA00022839"/>
    </source>
</evidence>
<dbReference type="FunFam" id="3.60.21.10:FF:000011">
    <property type="entry name" value="Double-strand break repair protein"/>
    <property type="match status" value="1"/>
</dbReference>
<dbReference type="EMBL" id="CP119877">
    <property type="protein sequence ID" value="WFD33923.1"/>
    <property type="molecule type" value="Genomic_DNA"/>
</dbReference>
<keyword evidence="9 16" id="KW-0227">DNA damage</keyword>
<evidence type="ECO:0000256" key="9">
    <source>
        <dbReference type="ARBA" id="ARBA00022763"/>
    </source>
</evidence>
<comment type="function">
    <text evidence="16">Core component of the MRN complex, which plays a central role in double-strand break (DSB) repair, DNA recombination, maintenance of telomere integrity and meiosis. The MRN complex is involved in the repair of DNA double-strand breaks (DSBs) via homologous recombination (HR), an error-free mechanism which primarily occurs during S and G2 phases. The complex (1) mediates the end resection of damaged DNA, which generates proper single-stranded DNA, a key initial steps in HR, and is (2) required for the recruitment of other repair factors and efficient activation of ATM and ATR upon DNA damage. Within the MRN complex, MRE11 possesses both single-strand endonuclease activity and double-strand-specific 3'-5' exonuclease activity. MRE11 first endonucleolytically cleaves the 5' strand at DNA DSB ends to prevent non-homologous end joining (NHEJ) and licence HR. It then generates a single-stranded DNA gap via 3' to 5' exonucleolytic degradation, which is required for single-strand invasion and recombination.</text>
</comment>
<keyword evidence="12 16" id="KW-0234">DNA repair</keyword>
<dbReference type="Gene3D" id="3.60.21.10">
    <property type="match status" value="1"/>
</dbReference>
<evidence type="ECO:0000256" key="4">
    <source>
        <dbReference type="ARBA" id="ARBA00009028"/>
    </source>
</evidence>
<dbReference type="InterPro" id="IPR041796">
    <property type="entry name" value="Mre11_N"/>
</dbReference>
<dbReference type="SMART" id="SM01347">
    <property type="entry name" value="Mre11_DNA_bind"/>
    <property type="match status" value="1"/>
</dbReference>
<dbReference type="PIRSF" id="PIRSF000882">
    <property type="entry name" value="DSB_repair_MRE11"/>
    <property type="match status" value="1"/>
</dbReference>
<name>A0AAF0EWF7_9BASI</name>
<feature type="compositionally biased region" description="Basic and acidic residues" evidence="19">
    <location>
        <begin position="515"/>
        <end position="528"/>
    </location>
</feature>
<evidence type="ECO:0000256" key="7">
    <source>
        <dbReference type="ARBA" id="ARBA00022723"/>
    </source>
</evidence>
<dbReference type="CDD" id="cd00840">
    <property type="entry name" value="MPP_Mre11_N"/>
    <property type="match status" value="1"/>
</dbReference>
<sequence length="598" mass="67039">MTGAGAGSGADVEDDNVVRFLLASDNHLGVHERDPVRGDDSINTFREILEIARDQNVDFVLLGGDLFHENKPSRETMHRTLSLLREFTLGDRAIAIELLSDPFTDDEPFPTINYEDENINVSIPIFSIHGNHDDPQGAGQRRALSALDLLSASGLINYFGRIELGSEHEPRAGDKRGGGARQSTTLRPILLQKGHTRIALYGMGNVKDERLNYELRANHISMLRPAEEPDSWFNVLTVHQNRVPHNNMAYIPESAFDDSIDLVVWGHEHEQRIMPESVSEKPYHISQPGSSVATSLMPGETVTKRVAIVHVDRRDFLIEPITLRTVRPFVMREIVLATEAASQRIDVQDRAQLLKLLRRHIESLIREANDEWDARQADLPPDARPERMLPIVRLRVLYDSALPLGNVVRFGQEFSGRIANTRDVLQLHLRRARQSRTTAVQIDKDMIPAEKLERISLEKLVEETLATQHLDVLDATGLQRSVMGYINKDDREAIETYVAQALVRFENTQATDGLDDSRMQQDTERVSTGREGVLAAGSPVQVAATTREQVHSNAHALESSPQATPPPAPPTQRRRVQRTPHSSRLAALNITASRSRPR</sequence>
<keyword evidence="22" id="KW-1185">Reference proteome</keyword>
<evidence type="ECO:0000256" key="18">
    <source>
        <dbReference type="RuleBase" id="RU003447"/>
    </source>
</evidence>
<dbReference type="GO" id="GO:0030870">
    <property type="term" value="C:Mre11 complex"/>
    <property type="evidence" value="ECO:0007669"/>
    <property type="project" value="UniProtKB-UniRule"/>
</dbReference>
<comment type="similarity">
    <text evidence="4 16 18">Belongs to the MRE11/RAD32 family.</text>
</comment>
<dbReference type="GO" id="GO:0000723">
    <property type="term" value="P:telomere maintenance"/>
    <property type="evidence" value="ECO:0007669"/>
    <property type="project" value="TreeGrafter"/>
</dbReference>